<dbReference type="CDD" id="cd06223">
    <property type="entry name" value="PRTases_typeI"/>
    <property type="match status" value="1"/>
</dbReference>
<feature type="domain" description="Phosphoribosyltransferase" evidence="2">
    <location>
        <begin position="118"/>
        <end position="205"/>
    </location>
</feature>
<dbReference type="Proteomes" id="UP000294292">
    <property type="component" value="Chromosome"/>
</dbReference>
<name>A0A4P6ZZ66_9BACL</name>
<evidence type="ECO:0000259" key="2">
    <source>
        <dbReference type="Pfam" id="PF00156"/>
    </source>
</evidence>
<proteinExistence type="inferred from homology"/>
<dbReference type="InterPro" id="IPR051910">
    <property type="entry name" value="ComF/GntX_DNA_util-trans"/>
</dbReference>
<gene>
    <name evidence="3" type="ORF">E2636_11610</name>
</gene>
<accession>A0A4P6ZZ66</accession>
<dbReference type="InterPro" id="IPR000836">
    <property type="entry name" value="PRTase_dom"/>
</dbReference>
<keyword evidence="4" id="KW-1185">Reference proteome</keyword>
<comment type="similarity">
    <text evidence="1">Belongs to the ComF/GntX family.</text>
</comment>
<sequence>MICLICSSSFSEKASWRKLLLIKEPDVICEKCLSKFEKMKDRESENEWKGTIYDGALDSVQSIYIYNEWMKQVFQQYKFQLDVDLAKIFVSDFQLLNKVQELIVPIPLHPEMLLMRTFSQVDQLLIAANVPFTHVLAKTLNRSQVGKSKKDRMSSELFFSVTTDVQNKNILLVDDLYTTGTTLHHAAYALKKSGAQRVIAVTLIRA</sequence>
<dbReference type="PANTHER" id="PTHR47505">
    <property type="entry name" value="DNA UTILIZATION PROTEIN YHGH"/>
    <property type="match status" value="1"/>
</dbReference>
<evidence type="ECO:0000313" key="3">
    <source>
        <dbReference type="EMBL" id="QBP41752.1"/>
    </source>
</evidence>
<dbReference type="AlphaFoldDB" id="A0A4P6ZZ66"/>
<dbReference type="KEGG" id="panc:E2636_11610"/>
<dbReference type="InterPro" id="IPR029057">
    <property type="entry name" value="PRTase-like"/>
</dbReference>
<reference evidence="3 4" key="1">
    <citation type="submission" date="2019-03" db="EMBL/GenBank/DDBJ databases">
        <title>Complete genome sequence of Paenisporosarcina antarctica CGMCC 1.6503T.</title>
        <authorList>
            <person name="Rong J.-C."/>
            <person name="Chi N.-Y."/>
            <person name="Zhang Q.-F."/>
        </authorList>
    </citation>
    <scope>NUCLEOTIDE SEQUENCE [LARGE SCALE GENOMIC DNA]</scope>
    <source>
        <strain evidence="3 4">CGMCC 1.6503</strain>
    </source>
</reference>
<protein>
    <submittedName>
        <fullName evidence="3">ComF family protein</fullName>
    </submittedName>
</protein>
<dbReference type="EMBL" id="CP038015">
    <property type="protein sequence ID" value="QBP41752.1"/>
    <property type="molecule type" value="Genomic_DNA"/>
</dbReference>
<evidence type="ECO:0000313" key="4">
    <source>
        <dbReference type="Proteomes" id="UP000294292"/>
    </source>
</evidence>
<dbReference type="OrthoDB" id="9779910at2"/>
<dbReference type="PANTHER" id="PTHR47505:SF1">
    <property type="entry name" value="DNA UTILIZATION PROTEIN YHGH"/>
    <property type="match status" value="1"/>
</dbReference>
<organism evidence="3 4">
    <name type="scientific">Paenisporosarcina antarctica</name>
    <dbReference type="NCBI Taxonomy" id="417367"/>
    <lineage>
        <taxon>Bacteria</taxon>
        <taxon>Bacillati</taxon>
        <taxon>Bacillota</taxon>
        <taxon>Bacilli</taxon>
        <taxon>Bacillales</taxon>
        <taxon>Caryophanaceae</taxon>
        <taxon>Paenisporosarcina</taxon>
    </lineage>
</organism>
<evidence type="ECO:0000256" key="1">
    <source>
        <dbReference type="ARBA" id="ARBA00008007"/>
    </source>
</evidence>
<dbReference type="SUPFAM" id="SSF53271">
    <property type="entry name" value="PRTase-like"/>
    <property type="match status" value="1"/>
</dbReference>
<dbReference type="Pfam" id="PF00156">
    <property type="entry name" value="Pribosyltran"/>
    <property type="match status" value="1"/>
</dbReference>
<dbReference type="Gene3D" id="3.40.50.2020">
    <property type="match status" value="1"/>
</dbReference>